<feature type="domain" description="Alpha/beta hydrolase fold-3" evidence="2">
    <location>
        <begin position="80"/>
        <end position="278"/>
    </location>
</feature>
<dbReference type="RefSeq" id="WP_129315165.1">
    <property type="nucleotide sequence ID" value="NZ_NOIQ01000004.1"/>
</dbReference>
<evidence type="ECO:0000313" key="3">
    <source>
        <dbReference type="EMBL" id="MUN54511.1"/>
    </source>
</evidence>
<sequence length="308" mass="33530">MSHKKPSWQHKALVAVFRLMRINKGTAADKRESVRRRDKKWTFPHPPKKVVETCQVNRTSVEGVPVWTLSPLSGEPHGAVVAVHGGGYTTELLAPHWSFYASLAREGGTEVVIPIYPLAPGGTAEAVVPTVADIITEQVDRWEQPNVALVGDSAGAGLAMAAVQEIVRRDATVPSRMVLISPWLDVTISDPRSASIVDPFGSAEGLRESGRMWSGDLDPNDSRVSPINGPIRGLPPTWVYAGSADVLFPDSLRLRERAAAEHERFSFDLREGLVHGWAGFTFLPEAREVAPAIMDQLTDPDVELPSAL</sequence>
<accession>A0A7K1LH47</accession>
<evidence type="ECO:0000259" key="2">
    <source>
        <dbReference type="Pfam" id="PF07859"/>
    </source>
</evidence>
<comment type="caution">
    <text evidence="3">The sequence shown here is derived from an EMBL/GenBank/DDBJ whole genome shotgun (WGS) entry which is preliminary data.</text>
</comment>
<dbReference type="GO" id="GO:0016787">
    <property type="term" value="F:hydrolase activity"/>
    <property type="evidence" value="ECO:0007669"/>
    <property type="project" value="UniProtKB-KW"/>
</dbReference>
<protein>
    <submittedName>
        <fullName evidence="3">Alpha/beta hydrolase fold domain-containing protein</fullName>
    </submittedName>
</protein>
<dbReference type="Pfam" id="PF07859">
    <property type="entry name" value="Abhydrolase_3"/>
    <property type="match status" value="1"/>
</dbReference>
<proteinExistence type="predicted"/>
<keyword evidence="4" id="KW-1185">Reference proteome</keyword>
<dbReference type="Proteomes" id="UP000462152">
    <property type="component" value="Unassembled WGS sequence"/>
</dbReference>
<dbReference type="Gene3D" id="3.40.50.1820">
    <property type="entry name" value="alpha/beta hydrolase"/>
    <property type="match status" value="1"/>
</dbReference>
<evidence type="ECO:0000313" key="4">
    <source>
        <dbReference type="Proteomes" id="UP000462152"/>
    </source>
</evidence>
<dbReference type="PANTHER" id="PTHR48081:SF8">
    <property type="entry name" value="ALPHA_BETA HYDROLASE FOLD-3 DOMAIN-CONTAINING PROTEIN-RELATED"/>
    <property type="match status" value="1"/>
</dbReference>
<gene>
    <name evidence="3" type="ORF">GMA10_04670</name>
</gene>
<dbReference type="PANTHER" id="PTHR48081">
    <property type="entry name" value="AB HYDROLASE SUPERFAMILY PROTEIN C4A8.06C"/>
    <property type="match status" value="1"/>
</dbReference>
<name>A0A7K1LH47_9MICC</name>
<organism evidence="3 4">
    <name type="scientific">Rothia koreensis</name>
    <dbReference type="NCBI Taxonomy" id="592378"/>
    <lineage>
        <taxon>Bacteria</taxon>
        <taxon>Bacillati</taxon>
        <taxon>Actinomycetota</taxon>
        <taxon>Actinomycetes</taxon>
        <taxon>Micrococcales</taxon>
        <taxon>Micrococcaceae</taxon>
        <taxon>Rothia</taxon>
    </lineage>
</organism>
<evidence type="ECO:0000256" key="1">
    <source>
        <dbReference type="ARBA" id="ARBA00022801"/>
    </source>
</evidence>
<keyword evidence="1 3" id="KW-0378">Hydrolase</keyword>
<dbReference type="InterPro" id="IPR050300">
    <property type="entry name" value="GDXG_lipolytic_enzyme"/>
</dbReference>
<reference evidence="3 4" key="1">
    <citation type="submission" date="2019-12" db="EMBL/GenBank/DDBJ databases">
        <authorList>
            <person name="Li J."/>
            <person name="Shi Y."/>
            <person name="Xu G."/>
            <person name="Xiao D."/>
            <person name="Ran X."/>
        </authorList>
    </citation>
    <scope>NUCLEOTIDE SEQUENCE [LARGE SCALE GENOMIC DNA]</scope>
    <source>
        <strain evidence="3 4">JCM 15915</strain>
    </source>
</reference>
<dbReference type="InterPro" id="IPR013094">
    <property type="entry name" value="AB_hydrolase_3"/>
</dbReference>
<dbReference type="InterPro" id="IPR029058">
    <property type="entry name" value="AB_hydrolase_fold"/>
</dbReference>
<dbReference type="OrthoDB" id="9803828at2"/>
<dbReference type="EMBL" id="WOGT01000002">
    <property type="protein sequence ID" value="MUN54511.1"/>
    <property type="molecule type" value="Genomic_DNA"/>
</dbReference>
<dbReference type="AlphaFoldDB" id="A0A7K1LH47"/>
<dbReference type="SUPFAM" id="SSF53474">
    <property type="entry name" value="alpha/beta-Hydrolases"/>
    <property type="match status" value="1"/>
</dbReference>